<gene>
    <name evidence="2" type="ORF">COT65_02345</name>
</gene>
<protein>
    <recommendedName>
        <fullName evidence="4">Transcription elongation factor GreA/GreB C-terminal domain-containing protein</fullName>
    </recommendedName>
</protein>
<proteinExistence type="predicted"/>
<dbReference type="Proteomes" id="UP000230033">
    <property type="component" value="Unassembled WGS sequence"/>
</dbReference>
<reference evidence="3" key="1">
    <citation type="submission" date="2017-09" db="EMBL/GenBank/DDBJ databases">
        <title>Depth-based differentiation of microbial function through sediment-hosted aquifers and enrichment of novel symbionts in the deep terrestrial subsurface.</title>
        <authorList>
            <person name="Probst A.J."/>
            <person name="Ladd B."/>
            <person name="Jarett J.K."/>
            <person name="Geller-Mcgrath D.E."/>
            <person name="Sieber C.M.K."/>
            <person name="Emerson J.B."/>
            <person name="Anantharaman K."/>
            <person name="Thomas B.C."/>
            <person name="Malmstrom R."/>
            <person name="Stieglmeier M."/>
            <person name="Klingl A."/>
            <person name="Woyke T."/>
            <person name="Ryan C.M."/>
            <person name="Banfield J.F."/>
        </authorList>
    </citation>
    <scope>NUCLEOTIDE SEQUENCE [LARGE SCALE GENOMIC DNA]</scope>
</reference>
<feature type="region of interest" description="Disordered" evidence="1">
    <location>
        <begin position="24"/>
        <end position="46"/>
    </location>
</feature>
<evidence type="ECO:0000313" key="3">
    <source>
        <dbReference type="Proteomes" id="UP000230033"/>
    </source>
</evidence>
<evidence type="ECO:0000256" key="1">
    <source>
        <dbReference type="SAM" id="MobiDB-lite"/>
    </source>
</evidence>
<evidence type="ECO:0008006" key="4">
    <source>
        <dbReference type="Google" id="ProtNLM"/>
    </source>
</evidence>
<name>A0A2H0WM90_9BACT</name>
<comment type="caution">
    <text evidence="2">The sequence shown here is derived from an EMBL/GenBank/DDBJ whole genome shotgun (WGS) entry which is preliminary data.</text>
</comment>
<feature type="compositionally biased region" description="Basic and acidic residues" evidence="1">
    <location>
        <begin position="36"/>
        <end position="46"/>
    </location>
</feature>
<sequence length="145" mass="16233">MNHLEILRAHLLEELKRTERTLASAKIARNNAPTPKESKSDTSRARLETEVTMHELRARELKNFMNAIPKNELGLNKIGLWSLIEVELPSGSMRITIVPDGVGGKKVKEIWFISDKTPIGLALLGKRSGDKFMFNGKEGRVVSVD</sequence>
<dbReference type="AlphaFoldDB" id="A0A2H0WM90"/>
<dbReference type="EMBL" id="PEZJ01000030">
    <property type="protein sequence ID" value="PIS13777.1"/>
    <property type="molecule type" value="Genomic_DNA"/>
</dbReference>
<accession>A0A2H0WM90</accession>
<organism evidence="2 3">
    <name type="scientific">Candidatus Shapirobacteria bacterium CG09_land_8_20_14_0_10_47_13</name>
    <dbReference type="NCBI Taxonomy" id="1974481"/>
    <lineage>
        <taxon>Bacteria</taxon>
        <taxon>Candidatus Shapironibacteriota</taxon>
    </lineage>
</organism>
<evidence type="ECO:0000313" key="2">
    <source>
        <dbReference type="EMBL" id="PIS13777.1"/>
    </source>
</evidence>